<organism evidence="2 3">
    <name type="scientific">Neobacillus niacini</name>
    <dbReference type="NCBI Taxonomy" id="86668"/>
    <lineage>
        <taxon>Bacteria</taxon>
        <taxon>Bacillati</taxon>
        <taxon>Bacillota</taxon>
        <taxon>Bacilli</taxon>
        <taxon>Bacillales</taxon>
        <taxon>Bacillaceae</taxon>
        <taxon>Neobacillus</taxon>
    </lineage>
</organism>
<feature type="domain" description="NERD" evidence="1">
    <location>
        <begin position="41"/>
        <end position="156"/>
    </location>
</feature>
<evidence type="ECO:0000259" key="1">
    <source>
        <dbReference type="PROSITE" id="PS50965"/>
    </source>
</evidence>
<protein>
    <recommendedName>
        <fullName evidence="1">NERD domain-containing protein</fullName>
    </recommendedName>
</protein>
<dbReference type="InterPro" id="IPR011528">
    <property type="entry name" value="NERD"/>
</dbReference>
<dbReference type="AlphaFoldDB" id="A0A852TB74"/>
<dbReference type="EMBL" id="JACCBX010000005">
    <property type="protein sequence ID" value="NYE06023.1"/>
    <property type="molecule type" value="Genomic_DNA"/>
</dbReference>
<evidence type="ECO:0000313" key="2">
    <source>
        <dbReference type="EMBL" id="NYE06023.1"/>
    </source>
</evidence>
<dbReference type="Pfam" id="PF08378">
    <property type="entry name" value="NERD"/>
    <property type="match status" value="1"/>
</dbReference>
<comment type="caution">
    <text evidence="2">The sequence shown here is derived from an EMBL/GenBank/DDBJ whole genome shotgun (WGS) entry which is preliminary data.</text>
</comment>
<sequence length="337" mass="39107">MIKLELIVPVQAEQCISLLKRMPKGHPVRPMVKKDLRIWLKGYYGELNVAYHLSFLPEEEYYIFHGLRLEDKKSFQMNLLLVSAKFALIIEVKNISGKLIFKKGSDLMIRELNNVEEGMDNPIQQVKRHHLQFNNWLKDHQFKGVPVERLVVISKTSTMIDTTSDNLQIFQKLIYVESLVDKIRELETKYTKPRITQKVLIQLSDTLLKEHRIIIPDVLEKYNLSPSDIKPGVQCTKCNSFKMKYISASWRCDICHFASKKAHLAAIKEYFLILNPTITRKQLAEFLKIAPTKARYLLLALNLPSTGQKRGTKYSLPKNCILSPLNENDMKKGEFFT</sequence>
<reference evidence="3" key="2">
    <citation type="submission" date="2020-08" db="EMBL/GenBank/DDBJ databases">
        <title>The Agave Microbiome: Exploring the role of microbial communities in plant adaptations to desert environments.</title>
        <authorList>
            <person name="Partida-Martinez L.P."/>
        </authorList>
    </citation>
    <scope>NUCLEOTIDE SEQUENCE [LARGE SCALE GENOMIC DNA]</scope>
    <source>
        <strain evidence="3">AT2.8</strain>
    </source>
</reference>
<evidence type="ECO:0000313" key="3">
    <source>
        <dbReference type="Proteomes" id="UP000548423"/>
    </source>
</evidence>
<accession>A0A852TB74</accession>
<gene>
    <name evidence="2" type="ORF">F4694_002798</name>
</gene>
<proteinExistence type="predicted"/>
<name>A0A852TB74_9BACI</name>
<dbReference type="Proteomes" id="UP000548423">
    <property type="component" value="Unassembled WGS sequence"/>
</dbReference>
<dbReference type="PROSITE" id="PS50965">
    <property type="entry name" value="NERD"/>
    <property type="match status" value="1"/>
</dbReference>
<reference evidence="3" key="1">
    <citation type="submission" date="2020-07" db="EMBL/GenBank/DDBJ databases">
        <authorList>
            <person name="Partida-Martinez L."/>
            <person name="Huntemann M."/>
            <person name="Clum A."/>
            <person name="Wang J."/>
            <person name="Palaniappan K."/>
            <person name="Ritter S."/>
            <person name="Chen I.-M."/>
            <person name="Stamatis D."/>
            <person name="Reddy T."/>
            <person name="O'Malley R."/>
            <person name="Daum C."/>
            <person name="Shapiro N."/>
            <person name="Ivanova N."/>
            <person name="Kyrpides N."/>
            <person name="Woyke T."/>
        </authorList>
    </citation>
    <scope>NUCLEOTIDE SEQUENCE [LARGE SCALE GENOMIC DNA]</scope>
    <source>
        <strain evidence="3">AT2.8</strain>
    </source>
</reference>